<keyword evidence="1" id="KW-0812">Transmembrane</keyword>
<sequence length="150" mass="15677">MGDDGSVTETRAPRSAHLAVGFFLALAVFVVVQAGLLWVGRGAVRQDLLDRGLVAADQVDQVVDRLVWQNAAVNVIFAAASAGFAVPLRRGRAWARAALTLVGALQLFLLLVAGGLTVTGVVVLVLLVGGLVTLWVPSTTRWLAEARGPA</sequence>
<name>A0ABT1I1V8_STRSD</name>
<protein>
    <recommendedName>
        <fullName evidence="4">Integral membrane protein</fullName>
    </recommendedName>
</protein>
<feature type="transmembrane region" description="Helical" evidence="1">
    <location>
        <begin position="118"/>
        <end position="137"/>
    </location>
</feature>
<feature type="transmembrane region" description="Helical" evidence="1">
    <location>
        <begin position="67"/>
        <end position="86"/>
    </location>
</feature>
<keyword evidence="3" id="KW-1185">Reference proteome</keyword>
<gene>
    <name evidence="2" type="ORF">LX15_005456</name>
</gene>
<feature type="transmembrane region" description="Helical" evidence="1">
    <location>
        <begin position="18"/>
        <end position="39"/>
    </location>
</feature>
<keyword evidence="1" id="KW-1133">Transmembrane helix</keyword>
<evidence type="ECO:0000313" key="3">
    <source>
        <dbReference type="Proteomes" id="UP001205311"/>
    </source>
</evidence>
<comment type="caution">
    <text evidence="2">The sequence shown here is derived from an EMBL/GenBank/DDBJ whole genome shotgun (WGS) entry which is preliminary data.</text>
</comment>
<organism evidence="2 3">
    <name type="scientific">Streptoalloteichus tenebrarius (strain ATCC 17920 / DSM 40477 / JCM 4838 / CBS 697.72 / NBRC 16177 / NCIMB 11028 / NRRL B-12390 / A12253. 1 / ISP 5477)</name>
    <name type="common">Streptomyces tenebrarius</name>
    <dbReference type="NCBI Taxonomy" id="1933"/>
    <lineage>
        <taxon>Bacteria</taxon>
        <taxon>Bacillati</taxon>
        <taxon>Actinomycetota</taxon>
        <taxon>Actinomycetes</taxon>
        <taxon>Pseudonocardiales</taxon>
        <taxon>Pseudonocardiaceae</taxon>
        <taxon>Streptoalloteichus</taxon>
    </lineage>
</organism>
<reference evidence="2 3" key="1">
    <citation type="submission" date="2022-06" db="EMBL/GenBank/DDBJ databases">
        <title>Genomic Encyclopedia of Archaeal and Bacterial Type Strains, Phase II (KMG-II): from individual species to whole genera.</title>
        <authorList>
            <person name="Goeker M."/>
        </authorList>
    </citation>
    <scope>NUCLEOTIDE SEQUENCE [LARGE SCALE GENOMIC DNA]</scope>
    <source>
        <strain evidence="2 3">DSM 40477</strain>
    </source>
</reference>
<proteinExistence type="predicted"/>
<dbReference type="EMBL" id="JAMTCP010000047">
    <property type="protein sequence ID" value="MCP2261730.1"/>
    <property type="molecule type" value="Genomic_DNA"/>
</dbReference>
<evidence type="ECO:0000256" key="1">
    <source>
        <dbReference type="SAM" id="Phobius"/>
    </source>
</evidence>
<dbReference type="Proteomes" id="UP001205311">
    <property type="component" value="Unassembled WGS sequence"/>
</dbReference>
<accession>A0ABT1I1V8</accession>
<evidence type="ECO:0000313" key="2">
    <source>
        <dbReference type="EMBL" id="MCP2261730.1"/>
    </source>
</evidence>
<evidence type="ECO:0008006" key="4">
    <source>
        <dbReference type="Google" id="ProtNLM"/>
    </source>
</evidence>
<dbReference type="RefSeq" id="WP_253672820.1">
    <property type="nucleotide sequence ID" value="NZ_JAMTCP010000047.1"/>
</dbReference>
<keyword evidence="1" id="KW-0472">Membrane</keyword>